<gene>
    <name evidence="6" type="ORF">H4W34_003024</name>
</gene>
<dbReference type="SUPFAM" id="SSF46689">
    <property type="entry name" value="Homeodomain-like"/>
    <property type="match status" value="2"/>
</dbReference>
<protein>
    <submittedName>
        <fullName evidence="6">AraC-like DNA-binding protein</fullName>
    </submittedName>
</protein>
<dbReference type="PROSITE" id="PS00041">
    <property type="entry name" value="HTH_ARAC_FAMILY_1"/>
    <property type="match status" value="1"/>
</dbReference>
<keyword evidence="2" id="KW-0238">DNA-binding</keyword>
<dbReference type="RefSeq" id="WP_318784121.1">
    <property type="nucleotide sequence ID" value="NZ_JADBDZ010000001.1"/>
</dbReference>
<dbReference type="InterPro" id="IPR014710">
    <property type="entry name" value="RmlC-like_jellyroll"/>
</dbReference>
<evidence type="ECO:0000259" key="5">
    <source>
        <dbReference type="PROSITE" id="PS01124"/>
    </source>
</evidence>
<dbReference type="Gene3D" id="2.60.120.10">
    <property type="entry name" value="Jelly Rolls"/>
    <property type="match status" value="1"/>
</dbReference>
<evidence type="ECO:0000313" key="7">
    <source>
        <dbReference type="Proteomes" id="UP000627838"/>
    </source>
</evidence>
<feature type="region of interest" description="Disordered" evidence="4">
    <location>
        <begin position="79"/>
        <end position="111"/>
    </location>
</feature>
<dbReference type="InterPro" id="IPR018060">
    <property type="entry name" value="HTH_AraC"/>
</dbReference>
<dbReference type="InterPro" id="IPR020449">
    <property type="entry name" value="Tscrpt_reg_AraC-type_HTH"/>
</dbReference>
<dbReference type="InterPro" id="IPR011051">
    <property type="entry name" value="RmlC_Cupin_sf"/>
</dbReference>
<evidence type="ECO:0000256" key="2">
    <source>
        <dbReference type="ARBA" id="ARBA00023125"/>
    </source>
</evidence>
<dbReference type="InterPro" id="IPR032783">
    <property type="entry name" value="AraC_lig"/>
</dbReference>
<dbReference type="InterPro" id="IPR050204">
    <property type="entry name" value="AraC_XylS_family_regulators"/>
</dbReference>
<proteinExistence type="predicted"/>
<dbReference type="InterPro" id="IPR009057">
    <property type="entry name" value="Homeodomain-like_sf"/>
</dbReference>
<dbReference type="SUPFAM" id="SSF51182">
    <property type="entry name" value="RmlC-like cupins"/>
    <property type="match status" value="1"/>
</dbReference>
<dbReference type="SMART" id="SM00342">
    <property type="entry name" value="HTH_ARAC"/>
    <property type="match status" value="1"/>
</dbReference>
<accession>A0ABR9JS19</accession>
<reference evidence="6 7" key="1">
    <citation type="submission" date="2020-10" db="EMBL/GenBank/DDBJ databases">
        <title>Sequencing the genomes of 1000 actinobacteria strains.</title>
        <authorList>
            <person name="Klenk H.-P."/>
        </authorList>
    </citation>
    <scope>NUCLEOTIDE SEQUENCE [LARGE SCALE GENOMIC DNA]</scope>
    <source>
        <strain evidence="6 7">DSM 46744</strain>
    </source>
</reference>
<evidence type="ECO:0000256" key="3">
    <source>
        <dbReference type="ARBA" id="ARBA00023163"/>
    </source>
</evidence>
<dbReference type="PRINTS" id="PR00032">
    <property type="entry name" value="HTHARAC"/>
</dbReference>
<feature type="domain" description="HTH araC/xylS-type" evidence="5">
    <location>
        <begin position="215"/>
        <end position="313"/>
    </location>
</feature>
<keyword evidence="7" id="KW-1185">Reference proteome</keyword>
<dbReference type="Gene3D" id="1.10.10.60">
    <property type="entry name" value="Homeodomain-like"/>
    <property type="match status" value="2"/>
</dbReference>
<dbReference type="PROSITE" id="PS01124">
    <property type="entry name" value="HTH_ARAC_FAMILY_2"/>
    <property type="match status" value="1"/>
</dbReference>
<dbReference type="Pfam" id="PF12833">
    <property type="entry name" value="HTH_18"/>
    <property type="match status" value="1"/>
</dbReference>
<feature type="region of interest" description="Disordered" evidence="4">
    <location>
        <begin position="304"/>
        <end position="342"/>
    </location>
</feature>
<evidence type="ECO:0000256" key="4">
    <source>
        <dbReference type="SAM" id="MobiDB-lite"/>
    </source>
</evidence>
<dbReference type="Pfam" id="PF12852">
    <property type="entry name" value="Cupin_6"/>
    <property type="match status" value="1"/>
</dbReference>
<name>A0ABR9JS19_9ACTN</name>
<evidence type="ECO:0000256" key="1">
    <source>
        <dbReference type="ARBA" id="ARBA00023015"/>
    </source>
</evidence>
<evidence type="ECO:0000313" key="6">
    <source>
        <dbReference type="EMBL" id="MBE1533191.1"/>
    </source>
</evidence>
<keyword evidence="1" id="KW-0805">Transcription regulation</keyword>
<comment type="caution">
    <text evidence="6">The sequence shown here is derived from an EMBL/GenBank/DDBJ whole genome shotgun (WGS) entry which is preliminary data.</text>
</comment>
<dbReference type="PANTHER" id="PTHR46796:SF13">
    <property type="entry name" value="HTH-TYPE TRANSCRIPTIONAL ACTIVATOR RHAS"/>
    <property type="match status" value="1"/>
</dbReference>
<dbReference type="InterPro" id="IPR018062">
    <property type="entry name" value="HTH_AraC-typ_CS"/>
</dbReference>
<dbReference type="PANTHER" id="PTHR46796">
    <property type="entry name" value="HTH-TYPE TRANSCRIPTIONAL ACTIVATOR RHAS-RELATED"/>
    <property type="match status" value="1"/>
</dbReference>
<keyword evidence="3" id="KW-0804">Transcription</keyword>
<sequence length="342" mass="36796">MVGYDRCVDVLSDVVSAARTGRPHSGRVTKFAPFAQRFPPVASAGFHIVLQGTCRLLPARGEPVALGPGDVAFLPRGSAHGLADDPSTPVSEPRTMLTGVHDGRDDATPAGRPPTVVMLCGGYLLDGSAPHPLLNDLPEVVHLPTRVGRHRELSAAVELLGVELDGNARPGSDTILHTLLDLLLLYILRAWFEQQRVSGHSATGWAAALHDPAVAAALRAVHEDPGRQWTVEELGARARLSRAAFARRFTHLVGQPPLTYLTWWRMTTAARLLRTSDAPVDTIARQVGYSSQYTFAHAFKRQYGSPPGTYRKHPSRSADPFPIQRRPGVEGAGASPGAVGPR</sequence>
<dbReference type="Proteomes" id="UP000627838">
    <property type="component" value="Unassembled WGS sequence"/>
</dbReference>
<dbReference type="EMBL" id="JADBDZ010000001">
    <property type="protein sequence ID" value="MBE1533191.1"/>
    <property type="molecule type" value="Genomic_DNA"/>
</dbReference>
<organism evidence="6 7">
    <name type="scientific">Actinomadura algeriensis</name>
    <dbReference type="NCBI Taxonomy" id="1679523"/>
    <lineage>
        <taxon>Bacteria</taxon>
        <taxon>Bacillati</taxon>
        <taxon>Actinomycetota</taxon>
        <taxon>Actinomycetes</taxon>
        <taxon>Streptosporangiales</taxon>
        <taxon>Thermomonosporaceae</taxon>
        <taxon>Actinomadura</taxon>
    </lineage>
</organism>